<name>A0A1G8IG22_9MICC</name>
<protein>
    <submittedName>
        <fullName evidence="2">Pimeloyl-ACP methyl ester carboxylesterase</fullName>
    </submittedName>
</protein>
<evidence type="ECO:0000259" key="1">
    <source>
        <dbReference type="Pfam" id="PF00561"/>
    </source>
</evidence>
<dbReference type="RefSeq" id="WP_074586230.1">
    <property type="nucleotide sequence ID" value="NZ_FNEI01000001.1"/>
</dbReference>
<dbReference type="EMBL" id="FNEI01000001">
    <property type="protein sequence ID" value="SDI17490.1"/>
    <property type="molecule type" value="Genomic_DNA"/>
</dbReference>
<evidence type="ECO:0000313" key="3">
    <source>
        <dbReference type="Proteomes" id="UP000182130"/>
    </source>
</evidence>
<reference evidence="3" key="1">
    <citation type="submission" date="2016-10" db="EMBL/GenBank/DDBJ databases">
        <authorList>
            <person name="Varghese N."/>
            <person name="Submissions S."/>
        </authorList>
    </citation>
    <scope>NUCLEOTIDE SEQUENCE [LARGE SCALE GENOMIC DNA]</scope>
    <source>
        <strain evidence="3">CGMCC 1.10783</strain>
    </source>
</reference>
<dbReference type="STRING" id="1045773.SAMN05216555_101225"/>
<dbReference type="Pfam" id="PF00561">
    <property type="entry name" value="Abhydrolase_1"/>
    <property type="match status" value="1"/>
</dbReference>
<sequence>MEPKRVILLPGAVLPAEPAYDALVKALGPDVNAVAKDLELYSGDAPPPGWTLDTEIDGILREADARRWNTFHLLGYSGGGAVALAFTAKHPDSVQSLALLEPAWAGSWDWSPEHTQLWEEYDELDLLQPDEFMTAFMRLGVKPDVVLPPPPSGDPPPWMGKRPAGVRAFMQTFKDYALERERLASFPRPVFLALGGLSNPVDYGEVAERLSKVFRDFRLEVFEERHHFDPPHRIEPARLAGMLLSHWERSENRARLG</sequence>
<dbReference type="OrthoDB" id="4924463at2"/>
<evidence type="ECO:0000313" key="2">
    <source>
        <dbReference type="EMBL" id="SDI17490.1"/>
    </source>
</evidence>
<organism evidence="2 3">
    <name type="scientific">Arthrobacter cupressi</name>
    <dbReference type="NCBI Taxonomy" id="1045773"/>
    <lineage>
        <taxon>Bacteria</taxon>
        <taxon>Bacillati</taxon>
        <taxon>Actinomycetota</taxon>
        <taxon>Actinomycetes</taxon>
        <taxon>Micrococcales</taxon>
        <taxon>Micrococcaceae</taxon>
        <taxon>Arthrobacter</taxon>
    </lineage>
</organism>
<feature type="domain" description="AB hydrolase-1" evidence="1">
    <location>
        <begin position="70"/>
        <end position="148"/>
    </location>
</feature>
<dbReference type="InterPro" id="IPR029058">
    <property type="entry name" value="AB_hydrolase_fold"/>
</dbReference>
<dbReference type="SUPFAM" id="SSF53474">
    <property type="entry name" value="alpha/beta-Hydrolases"/>
    <property type="match status" value="1"/>
</dbReference>
<proteinExistence type="predicted"/>
<gene>
    <name evidence="2" type="ORF">SAMN05216555_101225</name>
</gene>
<dbReference type="Gene3D" id="3.40.50.1820">
    <property type="entry name" value="alpha/beta hydrolase"/>
    <property type="match status" value="1"/>
</dbReference>
<accession>A0A1G8IG22</accession>
<dbReference type="InterPro" id="IPR000073">
    <property type="entry name" value="AB_hydrolase_1"/>
</dbReference>
<keyword evidence="3" id="KW-1185">Reference proteome</keyword>
<dbReference type="AlphaFoldDB" id="A0A1G8IG22"/>
<dbReference type="Proteomes" id="UP000182130">
    <property type="component" value="Unassembled WGS sequence"/>
</dbReference>
<dbReference type="GO" id="GO:0003824">
    <property type="term" value="F:catalytic activity"/>
    <property type="evidence" value="ECO:0007669"/>
    <property type="project" value="UniProtKB-ARBA"/>
</dbReference>